<organism evidence="2 3">
    <name type="scientific">Ruixingdingia sedimenti</name>
    <dbReference type="NCBI Taxonomy" id="3073604"/>
    <lineage>
        <taxon>Bacteria</taxon>
        <taxon>Pseudomonadati</taxon>
        <taxon>Pseudomonadota</taxon>
        <taxon>Alphaproteobacteria</taxon>
        <taxon>Rhodobacterales</taxon>
        <taxon>Paracoccaceae</taxon>
        <taxon>Ruixingdingia</taxon>
    </lineage>
</organism>
<name>A0ABU1F3I0_9RHOB</name>
<gene>
    <name evidence="2" type="ORF">RGD00_00190</name>
</gene>
<dbReference type="PROSITE" id="PS51318">
    <property type="entry name" value="TAT"/>
    <property type="match status" value="1"/>
</dbReference>
<keyword evidence="1" id="KW-0732">Signal</keyword>
<keyword evidence="3" id="KW-1185">Reference proteome</keyword>
<reference evidence="2 3" key="1">
    <citation type="submission" date="2023-09" db="EMBL/GenBank/DDBJ databases">
        <title>Xinfangfangia sedmenti sp. nov., isolated the sedment.</title>
        <authorList>
            <person name="Xu L."/>
        </authorList>
    </citation>
    <scope>NUCLEOTIDE SEQUENCE [LARGE SCALE GENOMIC DNA]</scope>
    <source>
        <strain evidence="2 3">LG-4</strain>
    </source>
</reference>
<evidence type="ECO:0000313" key="3">
    <source>
        <dbReference type="Proteomes" id="UP001247754"/>
    </source>
</evidence>
<dbReference type="RefSeq" id="WP_310455038.1">
    <property type="nucleotide sequence ID" value="NZ_JAVKPH010000001.1"/>
</dbReference>
<evidence type="ECO:0008006" key="4">
    <source>
        <dbReference type="Google" id="ProtNLM"/>
    </source>
</evidence>
<dbReference type="EMBL" id="JAVKPH010000001">
    <property type="protein sequence ID" value="MDR5651009.1"/>
    <property type="molecule type" value="Genomic_DNA"/>
</dbReference>
<feature type="chain" id="PRO_5047100462" description="Cation transport ATPase" evidence="1">
    <location>
        <begin position="26"/>
        <end position="209"/>
    </location>
</feature>
<protein>
    <recommendedName>
        <fullName evidence="4">Cation transport ATPase</fullName>
    </recommendedName>
</protein>
<comment type="caution">
    <text evidence="2">The sequence shown here is derived from an EMBL/GenBank/DDBJ whole genome shotgun (WGS) entry which is preliminary data.</text>
</comment>
<feature type="signal peptide" evidence="1">
    <location>
        <begin position="1"/>
        <end position="25"/>
    </location>
</feature>
<sequence length="209" mass="21035">MSIWTNRRAALALALMALAPGGAGAEGAAPARIALAGGEVVIRGPRGYCADPGAVRGATMAVLAGCDSLAPGGAAPRDRAILTAAVTPGGLGLPLDAATEVLVAWFTSREGLAALSRAGKPETVMVHEARRSKGAFSLHLSDRAPFPGGAVAPGYWRAILDLGGHVVTLSVYAPAAAALDREAGFAILRDFVAAVQAENRARPVAAAPE</sequence>
<evidence type="ECO:0000256" key="1">
    <source>
        <dbReference type="SAM" id="SignalP"/>
    </source>
</evidence>
<dbReference type="Proteomes" id="UP001247754">
    <property type="component" value="Unassembled WGS sequence"/>
</dbReference>
<proteinExistence type="predicted"/>
<evidence type="ECO:0000313" key="2">
    <source>
        <dbReference type="EMBL" id="MDR5651009.1"/>
    </source>
</evidence>
<accession>A0ABU1F3I0</accession>
<dbReference type="InterPro" id="IPR006311">
    <property type="entry name" value="TAT_signal"/>
</dbReference>